<dbReference type="Proteomes" id="UP001050975">
    <property type="component" value="Unassembled WGS sequence"/>
</dbReference>
<keyword evidence="2" id="KW-1185">Reference proteome</keyword>
<dbReference type="Pfam" id="PF07466">
    <property type="entry name" value="DUF1517"/>
    <property type="match status" value="1"/>
</dbReference>
<dbReference type="AlphaFoldDB" id="A0AAV3XHN6"/>
<name>A0AAV3XHN6_9CYAN</name>
<reference evidence="1" key="1">
    <citation type="submission" date="2019-10" db="EMBL/GenBank/DDBJ databases">
        <title>Draft genome sequece of Microseira wollei NIES-4236.</title>
        <authorList>
            <person name="Yamaguchi H."/>
            <person name="Suzuki S."/>
            <person name="Kawachi M."/>
        </authorList>
    </citation>
    <scope>NUCLEOTIDE SEQUENCE</scope>
    <source>
        <strain evidence="1">NIES-4236</strain>
    </source>
</reference>
<accession>A0AAV3XHN6</accession>
<comment type="caution">
    <text evidence="1">The sequence shown here is derived from an EMBL/GenBank/DDBJ whole genome shotgun (WGS) entry which is preliminary data.</text>
</comment>
<dbReference type="InterPro" id="IPR010903">
    <property type="entry name" value="DUF1517"/>
</dbReference>
<evidence type="ECO:0000313" key="1">
    <source>
        <dbReference type="EMBL" id="GET39640.1"/>
    </source>
</evidence>
<organism evidence="1 2">
    <name type="scientific">Microseira wollei NIES-4236</name>
    <dbReference type="NCBI Taxonomy" id="2530354"/>
    <lineage>
        <taxon>Bacteria</taxon>
        <taxon>Bacillati</taxon>
        <taxon>Cyanobacteriota</taxon>
        <taxon>Cyanophyceae</taxon>
        <taxon>Oscillatoriophycideae</taxon>
        <taxon>Aerosakkonematales</taxon>
        <taxon>Aerosakkonemataceae</taxon>
        <taxon>Microseira</taxon>
    </lineage>
</organism>
<sequence length="200" mass="22218">MSDWRDRFGKMMGKTRFVVCRLFIHLAGDQVAPLLGVLNRVARQAIDSEGELEVLGEGLVEICQSLLQYDTYWQSAANEGDVLWNEGEAGDYFNDLFTDSAQRYLSEPDLGIPAGARDTFSLPVTRNLIVMITVACEGEVPQLETDLANIAALKAGLKALINLHYQKTLRAIQVHFSPAQLGDELTSDQLLQHFPELIPL</sequence>
<evidence type="ECO:0008006" key="3">
    <source>
        <dbReference type="Google" id="ProtNLM"/>
    </source>
</evidence>
<gene>
    <name evidence="1" type="ORF">MiSe_44110</name>
</gene>
<protein>
    <recommendedName>
        <fullName evidence="3">DUF1517 domain-containing protein</fullName>
    </recommendedName>
</protein>
<proteinExistence type="predicted"/>
<dbReference type="EMBL" id="BLAY01000070">
    <property type="protein sequence ID" value="GET39640.1"/>
    <property type="molecule type" value="Genomic_DNA"/>
</dbReference>
<evidence type="ECO:0000313" key="2">
    <source>
        <dbReference type="Proteomes" id="UP001050975"/>
    </source>
</evidence>
<dbReference type="RefSeq" id="WP_226585101.1">
    <property type="nucleotide sequence ID" value="NZ_BLAY01000070.1"/>
</dbReference>